<dbReference type="GO" id="GO:0005759">
    <property type="term" value="C:mitochondrial matrix"/>
    <property type="evidence" value="ECO:0007669"/>
    <property type="project" value="TreeGrafter"/>
</dbReference>
<feature type="domain" description="RAP" evidence="3">
    <location>
        <begin position="599"/>
        <end position="662"/>
    </location>
</feature>
<dbReference type="PROSITE" id="PS51286">
    <property type="entry name" value="RAP"/>
    <property type="match status" value="1"/>
</dbReference>
<dbReference type="GO" id="GO:0003723">
    <property type="term" value="F:RNA binding"/>
    <property type="evidence" value="ECO:0007669"/>
    <property type="project" value="TreeGrafter"/>
</dbReference>
<evidence type="ECO:0000259" key="3">
    <source>
        <dbReference type="PROSITE" id="PS51286"/>
    </source>
</evidence>
<name>A0A1W7RHD5_AGKCO</name>
<evidence type="ECO:0000256" key="1">
    <source>
        <dbReference type="ARBA" id="ARBA00004173"/>
    </source>
</evidence>
<dbReference type="AlphaFoldDB" id="A0A1W7RHD5"/>
<sequence>MNRKVEYFIRSIRRLQACHNAGRSFPRNEIKTTAFGINGYKSSAQSIQCPLYVPSCWLHSSISISSQNTFLYAGSSDANKQEITNDLGHKEKFKPAQVNFSEEARNTIEKKDEFDISKKFFNDLQKCVSPCDVLNLTARSLISSKYVSNCFSTMWTLKKNTVKSQNYDETKMMLEHPQFRQLCQCVMDEAKYMDGNDLAHTLLSVVKLGVPQNTLLVQTLLRTCQERINEFNDRSVSIIANTLKGMEKCKNVEALQLGLQLFLQEKVHKISNMFVLQTIMRSIGKDVPLTLKRNLENKMLNLMGHLTVPNSFHMFRVLGEMDYLSVPILNACSKTIIENIEGTQFWNLMNVLKTGKQLRYQNRTLYSALADYATSVFYTWNRNEVIMLLSAFENLSIHPVQLMDKFLEEVMLHPESLNLKDIIIILRVYSNFNHLSSGQNQQFFDSLNSILNKHLHEIDNTDLLRVVYSFCLGGYLPQLALNQLLQEEILSDLVKSGKNLSMLSAINVCLELDGNSSTTSTILSEKVSSLPKEIFDFSYPEIQEALLTLLGNENLFQSHVQLAQGYCLDFEILMDTHRKIALTSTEANQLKGDPNLKRIAVLCPPSFAFSNPSRHPKGRLAMKIRHLNQLGYQVILVSYKEFQKLEKEEAVLFFKRQIFLAEKHLAPE</sequence>
<keyword evidence="4" id="KW-0418">Kinase</keyword>
<reference evidence="4" key="2">
    <citation type="submission" date="2017-04" db="EMBL/GenBank/DDBJ databases">
        <title>Venomic assessment of a copperhead snake (Agkistrodon contortrix) produced by parthenogenesis.</title>
        <authorList>
            <person name="Calvete J.J."/>
            <person name="Casewell N."/>
            <person name="Wuster W."/>
            <person name="Rokyta D.R."/>
            <person name="Storey D."/>
            <person name="Smith C.S."/>
            <person name="Schuett G.W."/>
            <person name="Booth W."/>
        </authorList>
    </citation>
    <scope>NUCLEOTIDE SEQUENCE</scope>
    <source>
        <strain evidence="4">KW1091</strain>
        <tissue evidence="4">Venom gland</tissue>
    </source>
</reference>
<organism evidence="4">
    <name type="scientific">Agkistrodon contortrix contortrix</name>
    <name type="common">Southern copperhead</name>
    <dbReference type="NCBI Taxonomy" id="8713"/>
    <lineage>
        <taxon>Eukaryota</taxon>
        <taxon>Metazoa</taxon>
        <taxon>Chordata</taxon>
        <taxon>Craniata</taxon>
        <taxon>Vertebrata</taxon>
        <taxon>Euteleostomi</taxon>
        <taxon>Lepidosauria</taxon>
        <taxon>Squamata</taxon>
        <taxon>Bifurcata</taxon>
        <taxon>Unidentata</taxon>
        <taxon>Episquamata</taxon>
        <taxon>Toxicofera</taxon>
        <taxon>Serpentes</taxon>
        <taxon>Colubroidea</taxon>
        <taxon>Viperidae</taxon>
        <taxon>Crotalinae</taxon>
        <taxon>Agkistrodon</taxon>
    </lineage>
</organism>
<evidence type="ECO:0000256" key="2">
    <source>
        <dbReference type="ARBA" id="ARBA00023128"/>
    </source>
</evidence>
<dbReference type="PANTHER" id="PTHR21228:SF1">
    <property type="entry name" value="FAST KINASE DOMAIN-CONTAINING PROTEIN 2, MITOCHONDRIAL"/>
    <property type="match status" value="1"/>
</dbReference>
<dbReference type="InterPro" id="IPR010622">
    <property type="entry name" value="FAST_Leu-rich"/>
</dbReference>
<reference evidence="4" key="1">
    <citation type="journal article" date="2015" name="G3 (Bethesda)">
        <title>Post-transcriptional mechanisms contribute little to phenotypic variation in snake venoms.</title>
        <authorList>
            <person name="Rokyta D.R."/>
            <person name="Margres M.J."/>
            <person name="Calvin K."/>
        </authorList>
    </citation>
    <scope>NUCLEOTIDE SEQUENCE</scope>
    <source>
        <strain evidence="4">KW1091</strain>
        <tissue evidence="4">Venom gland</tissue>
    </source>
</reference>
<dbReference type="Pfam" id="PF08368">
    <property type="entry name" value="FAST_2"/>
    <property type="match status" value="1"/>
</dbReference>
<dbReference type="SMART" id="SM00952">
    <property type="entry name" value="RAP"/>
    <property type="match status" value="1"/>
</dbReference>
<dbReference type="Pfam" id="PF08373">
    <property type="entry name" value="RAP"/>
    <property type="match status" value="1"/>
</dbReference>
<accession>A0A1W7RHD5</accession>
<evidence type="ECO:0000313" key="4">
    <source>
        <dbReference type="EMBL" id="JAV50555.1"/>
    </source>
</evidence>
<dbReference type="GO" id="GO:0000963">
    <property type="term" value="P:mitochondrial RNA processing"/>
    <property type="evidence" value="ECO:0007669"/>
    <property type="project" value="TreeGrafter"/>
</dbReference>
<dbReference type="Pfam" id="PF06743">
    <property type="entry name" value="FAST_1"/>
    <property type="match status" value="1"/>
</dbReference>
<dbReference type="InterPro" id="IPR013579">
    <property type="entry name" value="FAST_2"/>
</dbReference>
<dbReference type="GO" id="GO:0016301">
    <property type="term" value="F:kinase activity"/>
    <property type="evidence" value="ECO:0007669"/>
    <property type="project" value="UniProtKB-KW"/>
</dbReference>
<protein>
    <submittedName>
        <fullName evidence="4">FAST kinase domain-containing protein 2-like protein</fullName>
    </submittedName>
</protein>
<keyword evidence="4" id="KW-0808">Transferase</keyword>
<dbReference type="GO" id="GO:0044528">
    <property type="term" value="P:regulation of mitochondrial mRNA stability"/>
    <property type="evidence" value="ECO:0007669"/>
    <property type="project" value="InterPro"/>
</dbReference>
<dbReference type="GO" id="GO:0035770">
    <property type="term" value="C:ribonucleoprotein granule"/>
    <property type="evidence" value="ECO:0007669"/>
    <property type="project" value="TreeGrafter"/>
</dbReference>
<keyword evidence="2" id="KW-0496">Mitochondrion</keyword>
<dbReference type="PANTHER" id="PTHR21228">
    <property type="entry name" value="FAST LEU-RICH DOMAIN-CONTAINING"/>
    <property type="match status" value="1"/>
</dbReference>
<comment type="subcellular location">
    <subcellularLocation>
        <location evidence="1">Mitochondrion</location>
    </subcellularLocation>
</comment>
<dbReference type="InterPro" id="IPR013584">
    <property type="entry name" value="RAP"/>
</dbReference>
<dbReference type="InterPro" id="IPR050870">
    <property type="entry name" value="FAST_kinase"/>
</dbReference>
<dbReference type="EMBL" id="GDAY02000872">
    <property type="protein sequence ID" value="JAV50555.1"/>
    <property type="molecule type" value="Transcribed_RNA"/>
</dbReference>
<proteinExistence type="predicted"/>